<dbReference type="STRING" id="335543.Sfum_1376"/>
<proteinExistence type="inferred from homology"/>
<evidence type="ECO:0000256" key="1">
    <source>
        <dbReference type="ARBA" id="ARBA00008754"/>
    </source>
</evidence>
<feature type="active site" description="Proton donor" evidence="3">
    <location>
        <position position="98"/>
    </location>
</feature>
<dbReference type="GO" id="GO:0009052">
    <property type="term" value="P:pentose-phosphate shunt, non-oxidative branch"/>
    <property type="evidence" value="ECO:0007669"/>
    <property type="project" value="TreeGrafter"/>
</dbReference>
<dbReference type="InParanoid" id="A0LI15"/>
<dbReference type="PANTHER" id="PTHR30345:SF0">
    <property type="entry name" value="DNA DAMAGE-REPAIR_TOLERATION PROTEIN DRT102"/>
    <property type="match status" value="1"/>
</dbReference>
<dbReference type="OrthoDB" id="1778624at2"/>
<dbReference type="InterPro" id="IPR004785">
    <property type="entry name" value="RpiB"/>
</dbReference>
<evidence type="ECO:0000313" key="6">
    <source>
        <dbReference type="Proteomes" id="UP000001784"/>
    </source>
</evidence>
<dbReference type="NCBIfam" id="TIGR00689">
    <property type="entry name" value="rpiB_lacA_lacB"/>
    <property type="match status" value="1"/>
</dbReference>
<evidence type="ECO:0000256" key="2">
    <source>
        <dbReference type="ARBA" id="ARBA00023235"/>
    </source>
</evidence>
<dbReference type="HOGENOM" id="CLU_091396_4_1_7"/>
<organism evidence="5 6">
    <name type="scientific">Syntrophobacter fumaroxidans (strain DSM 10017 / MPOB)</name>
    <dbReference type="NCBI Taxonomy" id="335543"/>
    <lineage>
        <taxon>Bacteria</taxon>
        <taxon>Pseudomonadati</taxon>
        <taxon>Thermodesulfobacteriota</taxon>
        <taxon>Syntrophobacteria</taxon>
        <taxon>Syntrophobacterales</taxon>
        <taxon>Syntrophobacteraceae</taxon>
        <taxon>Syntrophobacter</taxon>
    </lineage>
</organism>
<dbReference type="PANTHER" id="PTHR30345">
    <property type="entry name" value="RIBOSE-5-PHOSPHATE ISOMERASE B"/>
    <property type="match status" value="1"/>
</dbReference>
<name>A0LI15_SYNFM</name>
<dbReference type="KEGG" id="sfu:Sfum_1376"/>
<dbReference type="InterPro" id="IPR036569">
    <property type="entry name" value="RpiB_LacA_LacB_sf"/>
</dbReference>
<feature type="binding site" evidence="4">
    <location>
        <position position="109"/>
    </location>
    <ligand>
        <name>D-ribulose 5-phosphate</name>
        <dbReference type="ChEBI" id="CHEBI:58121"/>
    </ligand>
</feature>
<gene>
    <name evidence="5" type="ordered locus">Sfum_1376</name>
</gene>
<dbReference type="GO" id="GO:0004751">
    <property type="term" value="F:ribose-5-phosphate isomerase activity"/>
    <property type="evidence" value="ECO:0007669"/>
    <property type="project" value="UniProtKB-EC"/>
</dbReference>
<feature type="binding site" evidence="4">
    <location>
        <position position="99"/>
    </location>
    <ligand>
        <name>D-ribulose 5-phosphate</name>
        <dbReference type="ChEBI" id="CHEBI:58121"/>
    </ligand>
</feature>
<dbReference type="RefSeq" id="WP_011698238.1">
    <property type="nucleotide sequence ID" value="NC_008554.1"/>
</dbReference>
<dbReference type="NCBIfam" id="TIGR01120">
    <property type="entry name" value="rpiB"/>
    <property type="match status" value="1"/>
</dbReference>
<dbReference type="Pfam" id="PF02502">
    <property type="entry name" value="LacAB_rpiB"/>
    <property type="match status" value="1"/>
</dbReference>
<protein>
    <submittedName>
        <fullName evidence="5">Ribose-5-phosphate isomerase</fullName>
        <ecNumber evidence="5">5.3.1.6</ecNumber>
    </submittedName>
</protein>
<reference evidence="5 6" key="1">
    <citation type="submission" date="2006-10" db="EMBL/GenBank/DDBJ databases">
        <title>Complete sequence of Syntrophobacter fumaroxidans MPOB.</title>
        <authorList>
            <consortium name="US DOE Joint Genome Institute"/>
            <person name="Copeland A."/>
            <person name="Lucas S."/>
            <person name="Lapidus A."/>
            <person name="Barry K."/>
            <person name="Detter J.C."/>
            <person name="Glavina del Rio T."/>
            <person name="Hammon N."/>
            <person name="Israni S."/>
            <person name="Pitluck S."/>
            <person name="Goltsman E.G."/>
            <person name="Martinez M."/>
            <person name="Schmutz J."/>
            <person name="Larimer F."/>
            <person name="Land M."/>
            <person name="Hauser L."/>
            <person name="Kyrpides N."/>
            <person name="Kim E."/>
            <person name="Boone D.R."/>
            <person name="Brockman F."/>
            <person name="Culley D."/>
            <person name="Ferry J."/>
            <person name="Gunsalus R."/>
            <person name="McInerney M.J."/>
            <person name="Morrison M."/>
            <person name="Plugge C."/>
            <person name="Rohlin L."/>
            <person name="Scholten J."/>
            <person name="Sieber J."/>
            <person name="Stams A.J.M."/>
            <person name="Worm P."/>
            <person name="Henstra A.M."/>
            <person name="Richardson P."/>
        </authorList>
    </citation>
    <scope>NUCLEOTIDE SEQUENCE [LARGE SCALE GENOMIC DNA]</scope>
    <source>
        <strain evidence="6">DSM 10017 / MPOB</strain>
    </source>
</reference>
<dbReference type="InterPro" id="IPR003500">
    <property type="entry name" value="RpiB_LacA_LacB"/>
</dbReference>
<dbReference type="Proteomes" id="UP000001784">
    <property type="component" value="Chromosome"/>
</dbReference>
<dbReference type="Gene3D" id="3.40.1400.10">
    <property type="entry name" value="Sugar-phosphate isomerase, RpiB/LacA/LacB"/>
    <property type="match status" value="1"/>
</dbReference>
<comment type="similarity">
    <text evidence="1">Belongs to the LacAB/RpiB family.</text>
</comment>
<dbReference type="EC" id="5.3.1.6" evidence="5"/>
<dbReference type="NCBIfam" id="NF004051">
    <property type="entry name" value="PRK05571.1"/>
    <property type="match status" value="1"/>
</dbReference>
<dbReference type="SUPFAM" id="SSF89623">
    <property type="entry name" value="Ribose/Galactose isomerase RpiB/AlsB"/>
    <property type="match status" value="1"/>
</dbReference>
<feature type="active site" description="Proton acceptor" evidence="3">
    <location>
        <position position="65"/>
    </location>
</feature>
<keyword evidence="6" id="KW-1185">Reference proteome</keyword>
<dbReference type="FunCoup" id="A0LI15">
    <property type="interactions" value="248"/>
</dbReference>
<evidence type="ECO:0000313" key="5">
    <source>
        <dbReference type="EMBL" id="ABK17067.1"/>
    </source>
</evidence>
<sequence>MKIMVGCDHGGFELKEKIVAHLGTLGHEVVDAGTNSLESVDYPHYAMKVARAVARGEADRGILVCGSGIGMNMTANRVSGIRAVLAYEPYGAIMSRRHNDSNVLCMGGRFTGLDMALQIVDVWLREPFEGGRHQRRIELIDRLVDA</sequence>
<feature type="binding site" evidence="4">
    <location>
        <begin position="66"/>
        <end position="70"/>
    </location>
    <ligand>
        <name>D-ribulose 5-phosphate</name>
        <dbReference type="ChEBI" id="CHEBI:58121"/>
    </ligand>
</feature>
<accession>A0LI15</accession>
<dbReference type="PIRSF" id="PIRSF005384">
    <property type="entry name" value="RpiB_LacA_B"/>
    <property type="match status" value="1"/>
</dbReference>
<keyword evidence="2 5" id="KW-0413">Isomerase</keyword>
<evidence type="ECO:0000256" key="4">
    <source>
        <dbReference type="PIRSR" id="PIRSR005384-2"/>
    </source>
</evidence>
<feature type="binding site" evidence="4">
    <location>
        <position position="132"/>
    </location>
    <ligand>
        <name>D-ribulose 5-phosphate</name>
        <dbReference type="ChEBI" id="CHEBI:58121"/>
    </ligand>
</feature>
<dbReference type="AlphaFoldDB" id="A0LI15"/>
<evidence type="ECO:0000256" key="3">
    <source>
        <dbReference type="PIRSR" id="PIRSR005384-1"/>
    </source>
</evidence>
<feature type="binding site" evidence="4">
    <location>
        <position position="136"/>
    </location>
    <ligand>
        <name>D-ribulose 5-phosphate</name>
        <dbReference type="ChEBI" id="CHEBI:58121"/>
    </ligand>
</feature>
<dbReference type="eggNOG" id="COG0698">
    <property type="taxonomic scope" value="Bacteria"/>
</dbReference>
<dbReference type="EMBL" id="CP000478">
    <property type="protein sequence ID" value="ABK17067.1"/>
    <property type="molecule type" value="Genomic_DNA"/>
</dbReference>
<feature type="binding site" evidence="4">
    <location>
        <begin position="8"/>
        <end position="9"/>
    </location>
    <ligand>
        <name>D-ribulose 5-phosphate</name>
        <dbReference type="ChEBI" id="CHEBI:58121"/>
    </ligand>
</feature>
<dbReference type="GO" id="GO:0019316">
    <property type="term" value="P:D-allose catabolic process"/>
    <property type="evidence" value="ECO:0007669"/>
    <property type="project" value="TreeGrafter"/>
</dbReference>